<dbReference type="Gene3D" id="3.40.50.10490">
    <property type="entry name" value="Glucose-6-phosphate isomerase like protein, domain 1"/>
    <property type="match status" value="1"/>
</dbReference>
<dbReference type="GO" id="GO:0097367">
    <property type="term" value="F:carbohydrate derivative binding"/>
    <property type="evidence" value="ECO:0007669"/>
    <property type="project" value="InterPro"/>
</dbReference>
<dbReference type="InterPro" id="IPR009057">
    <property type="entry name" value="Homeodomain-like_sf"/>
</dbReference>
<dbReference type="Proteomes" id="UP000282195">
    <property type="component" value="Plasmid pRCCGE525c"/>
</dbReference>
<keyword evidence="3" id="KW-1185">Reference proteome</keyword>
<dbReference type="Pfam" id="PF01380">
    <property type="entry name" value="SIS"/>
    <property type="match status" value="1"/>
</dbReference>
<proteinExistence type="predicted"/>
<evidence type="ECO:0000259" key="1">
    <source>
        <dbReference type="Pfam" id="PF01380"/>
    </source>
</evidence>
<evidence type="ECO:0000313" key="3">
    <source>
        <dbReference type="Proteomes" id="UP000282195"/>
    </source>
</evidence>
<gene>
    <name evidence="2" type="ORF">CCGE525_23420</name>
</gene>
<dbReference type="InterPro" id="IPR001347">
    <property type="entry name" value="SIS_dom"/>
</dbReference>
<accession>A0A387G0D0</accession>
<evidence type="ECO:0000313" key="2">
    <source>
        <dbReference type="EMBL" id="AYG61824.1"/>
    </source>
</evidence>
<reference evidence="2 3" key="1">
    <citation type="submission" date="2018-10" db="EMBL/GenBank/DDBJ databases">
        <title>Rhizobium etli, R. leguminosarum and a new Rhizobium genospecies from Phaseolus dumosus.</title>
        <authorList>
            <person name="Ramirez-Puebla S.T."/>
            <person name="Rogel-Hernandez M.A."/>
            <person name="Guerrero G."/>
            <person name="Ormeno-Orrillo E."/>
            <person name="Martinez-Romero J.C."/>
            <person name="Negrete-Yankelevich S."/>
            <person name="Martinez-Romero E."/>
        </authorList>
    </citation>
    <scope>NUCLEOTIDE SEQUENCE [LARGE SCALE GENOMIC DNA]</scope>
    <source>
        <strain evidence="2 3">CCGE525</strain>
        <plasmid evidence="3">prccge525c</plasmid>
    </source>
</reference>
<dbReference type="KEGG" id="rjg:CCGE525_23420"/>
<keyword evidence="2" id="KW-0614">Plasmid</keyword>
<protein>
    <submittedName>
        <fullName evidence="2">MurR/RpiR family transcriptional regulator</fullName>
    </submittedName>
</protein>
<dbReference type="EMBL" id="CP032695">
    <property type="protein sequence ID" value="AYG61824.1"/>
    <property type="molecule type" value="Genomic_DNA"/>
</dbReference>
<dbReference type="GO" id="GO:0003700">
    <property type="term" value="F:DNA-binding transcription factor activity"/>
    <property type="evidence" value="ECO:0007669"/>
    <property type="project" value="InterPro"/>
</dbReference>
<name>A0A387G0D0_9HYPH</name>
<dbReference type="AlphaFoldDB" id="A0A387G0D0"/>
<sequence>MGGKALGVLSRLVDMPEQTAVRTISELAEGLGINPSTLTRLAKRLGYGGFAFASFLTYGLAMLRSDVALLDAPRLGEAEGLAQLEPGDVLVVASCAPYTRNVAEVAALGARRGLDVIAVTDTRSSPLVPPARHAFLVPHASSFFSNSMGAYIIFCEGLLNLVARALADSAIDALAEREALIRELRIEIDRD</sequence>
<dbReference type="SUPFAM" id="SSF53697">
    <property type="entry name" value="SIS domain"/>
    <property type="match status" value="1"/>
</dbReference>
<dbReference type="OrthoDB" id="9814005at2"/>
<feature type="domain" description="SIS" evidence="1">
    <location>
        <begin position="79"/>
        <end position="155"/>
    </location>
</feature>
<dbReference type="GO" id="GO:1901135">
    <property type="term" value="P:carbohydrate derivative metabolic process"/>
    <property type="evidence" value="ECO:0007669"/>
    <property type="project" value="InterPro"/>
</dbReference>
<dbReference type="Gene3D" id="1.10.10.10">
    <property type="entry name" value="Winged helix-like DNA-binding domain superfamily/Winged helix DNA-binding domain"/>
    <property type="match status" value="1"/>
</dbReference>
<dbReference type="PANTHER" id="PTHR30514:SF18">
    <property type="entry name" value="RPIR-FAMILY TRANSCRIPTIONAL REGULATOR"/>
    <property type="match status" value="1"/>
</dbReference>
<geneLocation type="plasmid" evidence="3">
    <name>prccge525c</name>
</geneLocation>
<dbReference type="SUPFAM" id="SSF46689">
    <property type="entry name" value="Homeodomain-like"/>
    <property type="match status" value="1"/>
</dbReference>
<dbReference type="GO" id="GO:0003677">
    <property type="term" value="F:DNA binding"/>
    <property type="evidence" value="ECO:0007669"/>
    <property type="project" value="InterPro"/>
</dbReference>
<dbReference type="RefSeq" id="WP_120706758.1">
    <property type="nucleotide sequence ID" value="NZ_CP032695.1"/>
</dbReference>
<dbReference type="PANTHER" id="PTHR30514">
    <property type="entry name" value="GLUCOKINASE"/>
    <property type="match status" value="1"/>
</dbReference>
<dbReference type="InterPro" id="IPR047640">
    <property type="entry name" value="RpiR-like"/>
</dbReference>
<dbReference type="InterPro" id="IPR036388">
    <property type="entry name" value="WH-like_DNA-bd_sf"/>
</dbReference>
<dbReference type="InterPro" id="IPR046348">
    <property type="entry name" value="SIS_dom_sf"/>
</dbReference>
<organism evidence="2 3">
    <name type="scientific">Rhizobium jaguaris</name>
    <dbReference type="NCBI Taxonomy" id="1312183"/>
    <lineage>
        <taxon>Bacteria</taxon>
        <taxon>Pseudomonadati</taxon>
        <taxon>Pseudomonadota</taxon>
        <taxon>Alphaproteobacteria</taxon>
        <taxon>Hyphomicrobiales</taxon>
        <taxon>Rhizobiaceae</taxon>
        <taxon>Rhizobium/Agrobacterium group</taxon>
        <taxon>Rhizobium</taxon>
    </lineage>
</organism>